<dbReference type="InterPro" id="IPR002921">
    <property type="entry name" value="Fungal_lipase-type"/>
</dbReference>
<keyword evidence="16" id="KW-0325">Glycoprotein</keyword>
<evidence type="ECO:0000256" key="20">
    <source>
        <dbReference type="SAM" id="SignalP"/>
    </source>
</evidence>
<evidence type="ECO:0000256" key="18">
    <source>
        <dbReference type="ARBA" id="ARBA00029828"/>
    </source>
</evidence>
<keyword evidence="20" id="KW-0732">Signal</keyword>
<dbReference type="GO" id="GO:0005775">
    <property type="term" value="C:vacuolar lumen"/>
    <property type="evidence" value="ECO:0007669"/>
    <property type="project" value="TreeGrafter"/>
</dbReference>
<dbReference type="EC" id="3.1.1.3" evidence="6"/>
<evidence type="ECO:0000256" key="1">
    <source>
        <dbReference type="ARBA" id="ARBA00001024"/>
    </source>
</evidence>
<evidence type="ECO:0000256" key="6">
    <source>
        <dbReference type="ARBA" id="ARBA00013279"/>
    </source>
</evidence>
<evidence type="ECO:0000256" key="16">
    <source>
        <dbReference type="ARBA" id="ARBA00023180"/>
    </source>
</evidence>
<evidence type="ECO:0000256" key="8">
    <source>
        <dbReference type="ARBA" id="ARBA00022753"/>
    </source>
</evidence>
<sequence length="508" mass="56308">MLPSSLLLFLNALLSLSQLANAEQIRLTSENEAASHLRLSDQVHESIWTPEDHGRIRLPPHVGNINSRPTLLYRPRSLEVLHRNRLRSLRYAESDAEPVIWDPVEVEGPDVDDLHTLAQLARMAGNAYALPGHSNWYDVDPAWNRSFPFGWEESDGFRGHVFLSSDNSTIVLSIKGTTLQGPTSKLDKFNDNLLFSCCCARVDISWVFRTVCGCYSGNFKCDSQCLTNALIEDSLFYSIGVKLIDDLRKIYPASNLWLVGHSLGGSLASLLGATYGLPAVAFEAPGERLAATRLHLPLPPPMSSPSLPSPPALPSPSIPKAKSTSKFKWHLPRPKLRFPFPGKHTSQPSIPIPTQPPPPPAQPRVPTHHIATTHVYHNADPIPQGTCTGIGSPCAQAGYALETRCHLGKSIVFDSVHKLGWGVDVRKHVIRQVITKVLEADGVCWGDDDSDDKEDDDGNDDVLSKGRKKGKHGEKEPVECTKYVPKRDYERDCVDCFKWEFGDFKKDK</sequence>
<evidence type="ECO:0000256" key="15">
    <source>
        <dbReference type="ARBA" id="ARBA00023136"/>
    </source>
</evidence>
<keyword evidence="13" id="KW-0072">Autophagy</keyword>
<comment type="similarity">
    <text evidence="4">Belongs to the AB hydrolase superfamily. Lipase family.</text>
</comment>
<keyword evidence="11" id="KW-0735">Signal-anchor</keyword>
<evidence type="ECO:0000256" key="12">
    <source>
        <dbReference type="ARBA" id="ARBA00022989"/>
    </source>
</evidence>
<proteinExistence type="inferred from homology"/>
<protein>
    <recommendedName>
        <fullName evidence="6">triacylglycerol lipase</fullName>
        <ecNumber evidence="6">3.1.1.3</ecNumber>
    </recommendedName>
    <alternativeName>
        <fullName evidence="18">Autophagy-related protein 15</fullName>
    </alternativeName>
</protein>
<keyword evidence="7" id="KW-0812">Transmembrane</keyword>
<comment type="subcellular location">
    <subcellularLocation>
        <location evidence="3">Endosome</location>
        <location evidence="3">Multivesicular body membrane</location>
        <topology evidence="3">Single-pass type II membrane protein</topology>
    </subcellularLocation>
    <subcellularLocation>
        <location evidence="2">Prevacuolar compartment membrane</location>
        <topology evidence="2">Single-pass type II membrane protein</topology>
    </subcellularLocation>
</comment>
<feature type="compositionally biased region" description="Acidic residues" evidence="19">
    <location>
        <begin position="446"/>
        <end position="460"/>
    </location>
</feature>
<keyword evidence="12" id="KW-1133">Transmembrane helix</keyword>
<keyword evidence="9" id="KW-0378">Hydrolase</keyword>
<dbReference type="GO" id="GO:0046461">
    <property type="term" value="P:neutral lipid catabolic process"/>
    <property type="evidence" value="ECO:0007669"/>
    <property type="project" value="TreeGrafter"/>
</dbReference>
<feature type="region of interest" description="Disordered" evidence="19">
    <location>
        <begin position="300"/>
        <end position="326"/>
    </location>
</feature>
<evidence type="ECO:0000256" key="19">
    <source>
        <dbReference type="SAM" id="MobiDB-lite"/>
    </source>
</evidence>
<comment type="catalytic activity">
    <reaction evidence="1">
        <text>a triacylglycerol + H2O = a diacylglycerol + a fatty acid + H(+)</text>
        <dbReference type="Rhea" id="RHEA:12044"/>
        <dbReference type="ChEBI" id="CHEBI:15377"/>
        <dbReference type="ChEBI" id="CHEBI:15378"/>
        <dbReference type="ChEBI" id="CHEBI:17855"/>
        <dbReference type="ChEBI" id="CHEBI:18035"/>
        <dbReference type="ChEBI" id="CHEBI:28868"/>
        <dbReference type="EC" id="3.1.1.3"/>
    </reaction>
</comment>
<feature type="compositionally biased region" description="Pro residues" evidence="19">
    <location>
        <begin position="300"/>
        <end position="317"/>
    </location>
</feature>
<dbReference type="PANTHER" id="PTHR47175">
    <property type="entry name" value="LIPASE ATG15-RELATED"/>
    <property type="match status" value="1"/>
</dbReference>
<evidence type="ECO:0000256" key="13">
    <source>
        <dbReference type="ARBA" id="ARBA00023006"/>
    </source>
</evidence>
<name>A0A8H4QQV0_9AGAR</name>
<evidence type="ECO:0000256" key="11">
    <source>
        <dbReference type="ARBA" id="ARBA00022968"/>
    </source>
</evidence>
<evidence type="ECO:0000256" key="4">
    <source>
        <dbReference type="ARBA" id="ARBA00010701"/>
    </source>
</evidence>
<dbReference type="AlphaFoldDB" id="A0A8H4QQV0"/>
<dbReference type="GO" id="GO:0004620">
    <property type="term" value="F:phospholipase activity"/>
    <property type="evidence" value="ECO:0007669"/>
    <property type="project" value="TreeGrafter"/>
</dbReference>
<dbReference type="GO" id="GO:0034727">
    <property type="term" value="P:piecemeal microautophagy of the nucleus"/>
    <property type="evidence" value="ECO:0007669"/>
    <property type="project" value="TreeGrafter"/>
</dbReference>
<dbReference type="GO" id="GO:0004806">
    <property type="term" value="F:triacylglycerol lipase activity"/>
    <property type="evidence" value="ECO:0007669"/>
    <property type="project" value="UniProtKB-EC"/>
</dbReference>
<evidence type="ECO:0000313" key="23">
    <source>
        <dbReference type="Proteomes" id="UP000521872"/>
    </source>
</evidence>
<dbReference type="InterPro" id="IPR050805">
    <property type="entry name" value="ATG15_Lipase"/>
</dbReference>
<reference evidence="22 23" key="1">
    <citation type="submission" date="2019-12" db="EMBL/GenBank/DDBJ databases">
        <authorList>
            <person name="Floudas D."/>
            <person name="Bentzer J."/>
            <person name="Ahren D."/>
            <person name="Johansson T."/>
            <person name="Persson P."/>
            <person name="Tunlid A."/>
        </authorList>
    </citation>
    <scope>NUCLEOTIDE SEQUENCE [LARGE SCALE GENOMIC DNA]</scope>
    <source>
        <strain evidence="22 23">CBS 102.39</strain>
    </source>
</reference>
<evidence type="ECO:0000256" key="5">
    <source>
        <dbReference type="ARBA" id="ARBA00011137"/>
    </source>
</evidence>
<dbReference type="GO" id="GO:0032585">
    <property type="term" value="C:multivesicular body membrane"/>
    <property type="evidence" value="ECO:0007669"/>
    <property type="project" value="UniProtKB-SubCell"/>
</dbReference>
<dbReference type="GO" id="GO:0034496">
    <property type="term" value="P:multivesicular body membrane disassembly"/>
    <property type="evidence" value="ECO:0007669"/>
    <property type="project" value="TreeGrafter"/>
</dbReference>
<keyword evidence="10" id="KW-0442">Lipid degradation</keyword>
<evidence type="ECO:0000256" key="10">
    <source>
        <dbReference type="ARBA" id="ARBA00022963"/>
    </source>
</evidence>
<comment type="function">
    <text evidence="17">Lipase which is essential for lysis of subvacuolar cytoplasm to vacuole targeted bodies and intravacuolar autophagic bodies. Involved in the lysis of intravacuolar multivesicular body (MVB) vesicles. The intravacuolar membrane disintegration by ATG15 is critical to life span extension.</text>
</comment>
<dbReference type="PANTHER" id="PTHR47175:SF2">
    <property type="entry name" value="LIPASE ATG15-RELATED"/>
    <property type="match status" value="1"/>
</dbReference>
<feature type="compositionally biased region" description="Pro residues" evidence="19">
    <location>
        <begin position="350"/>
        <end position="363"/>
    </location>
</feature>
<accession>A0A8H4QQV0</accession>
<evidence type="ECO:0000256" key="9">
    <source>
        <dbReference type="ARBA" id="ARBA00022801"/>
    </source>
</evidence>
<evidence type="ECO:0000256" key="2">
    <source>
        <dbReference type="ARBA" id="ARBA00004270"/>
    </source>
</evidence>
<evidence type="ECO:0000256" key="17">
    <source>
        <dbReference type="ARBA" id="ARBA00024663"/>
    </source>
</evidence>
<dbReference type="EMBL" id="JAACJL010000044">
    <property type="protein sequence ID" value="KAF4615243.1"/>
    <property type="molecule type" value="Genomic_DNA"/>
</dbReference>
<dbReference type="Gene3D" id="3.40.50.1820">
    <property type="entry name" value="alpha/beta hydrolase"/>
    <property type="match status" value="1"/>
</dbReference>
<evidence type="ECO:0000256" key="7">
    <source>
        <dbReference type="ARBA" id="ARBA00022692"/>
    </source>
</evidence>
<dbReference type="SUPFAM" id="SSF53474">
    <property type="entry name" value="alpha/beta-Hydrolases"/>
    <property type="match status" value="2"/>
</dbReference>
<dbReference type="CDD" id="cd00519">
    <property type="entry name" value="Lipase_3"/>
    <property type="match status" value="1"/>
</dbReference>
<feature type="domain" description="Fungal lipase-type" evidence="21">
    <location>
        <begin position="244"/>
        <end position="273"/>
    </location>
</feature>
<feature type="region of interest" description="Disordered" evidence="19">
    <location>
        <begin position="340"/>
        <end position="364"/>
    </location>
</feature>
<gene>
    <name evidence="22" type="ORF">D9613_002632</name>
</gene>
<dbReference type="Proteomes" id="UP000521872">
    <property type="component" value="Unassembled WGS sequence"/>
</dbReference>
<keyword evidence="23" id="KW-1185">Reference proteome</keyword>
<evidence type="ECO:0000256" key="14">
    <source>
        <dbReference type="ARBA" id="ARBA00023098"/>
    </source>
</evidence>
<dbReference type="InterPro" id="IPR029058">
    <property type="entry name" value="AB_hydrolase_fold"/>
</dbReference>
<feature type="region of interest" description="Disordered" evidence="19">
    <location>
        <begin position="445"/>
        <end position="476"/>
    </location>
</feature>
<comment type="caution">
    <text evidence="22">The sequence shown here is derived from an EMBL/GenBank/DDBJ whole genome shotgun (WGS) entry which is preliminary data.</text>
</comment>
<feature type="signal peptide" evidence="20">
    <location>
        <begin position="1"/>
        <end position="22"/>
    </location>
</feature>
<evidence type="ECO:0000313" key="22">
    <source>
        <dbReference type="EMBL" id="KAF4615243.1"/>
    </source>
</evidence>
<comment type="subunit">
    <text evidence="5">Binds to both phosphatidylinositol (PI) and phosphatidylinositol 3,5-bisphosphate (PIP2).</text>
</comment>
<organism evidence="22 23">
    <name type="scientific">Agrocybe pediades</name>
    <dbReference type="NCBI Taxonomy" id="84607"/>
    <lineage>
        <taxon>Eukaryota</taxon>
        <taxon>Fungi</taxon>
        <taxon>Dikarya</taxon>
        <taxon>Basidiomycota</taxon>
        <taxon>Agaricomycotina</taxon>
        <taxon>Agaricomycetes</taxon>
        <taxon>Agaricomycetidae</taxon>
        <taxon>Agaricales</taxon>
        <taxon>Agaricineae</taxon>
        <taxon>Strophariaceae</taxon>
        <taxon>Agrocybe</taxon>
    </lineage>
</organism>
<keyword evidence="14" id="KW-0443">Lipid metabolism</keyword>
<dbReference type="GO" id="GO:0006660">
    <property type="term" value="P:phosphatidylserine catabolic process"/>
    <property type="evidence" value="ECO:0007669"/>
    <property type="project" value="TreeGrafter"/>
</dbReference>
<feature type="chain" id="PRO_5034092593" description="triacylglycerol lipase" evidence="20">
    <location>
        <begin position="23"/>
        <end position="508"/>
    </location>
</feature>
<evidence type="ECO:0000259" key="21">
    <source>
        <dbReference type="Pfam" id="PF01764"/>
    </source>
</evidence>
<evidence type="ECO:0000256" key="3">
    <source>
        <dbReference type="ARBA" id="ARBA00004343"/>
    </source>
</evidence>
<keyword evidence="8" id="KW-0967">Endosome</keyword>
<keyword evidence="15" id="KW-0472">Membrane</keyword>
<dbReference type="Pfam" id="PF01764">
    <property type="entry name" value="Lipase_3"/>
    <property type="match status" value="1"/>
</dbReference>